<accession>B6IH09</accession>
<dbReference type="eggNOG" id="KOG1075">
    <property type="taxonomic scope" value="Eukaryota"/>
</dbReference>
<name>B6IH09_CAEBR</name>
<dbReference type="PROSITE" id="PS50878">
    <property type="entry name" value="RT_POL"/>
    <property type="match status" value="1"/>
</dbReference>
<dbReference type="STRING" id="6238.B6IH09"/>
<keyword evidence="3" id="KW-1185">Reference proteome</keyword>
<dbReference type="OMA" id="TETHRIH"/>
<organism evidence="2 3">
    <name type="scientific">Caenorhabditis briggsae</name>
    <dbReference type="NCBI Taxonomy" id="6238"/>
    <lineage>
        <taxon>Eukaryota</taxon>
        <taxon>Metazoa</taxon>
        <taxon>Ecdysozoa</taxon>
        <taxon>Nematoda</taxon>
        <taxon>Chromadorea</taxon>
        <taxon>Rhabditida</taxon>
        <taxon>Rhabditina</taxon>
        <taxon>Rhabditomorpha</taxon>
        <taxon>Rhabditoidea</taxon>
        <taxon>Rhabditidae</taxon>
        <taxon>Peloderinae</taxon>
        <taxon>Caenorhabditis</taxon>
    </lineage>
</organism>
<dbReference type="RefSeq" id="XP_045098756.1">
    <property type="nucleotide sequence ID" value="XM_045238721.1"/>
</dbReference>
<dbReference type="PANTHER" id="PTHR47510">
    <property type="entry name" value="REVERSE TRANSCRIPTASE DOMAIN-CONTAINING PROTEIN"/>
    <property type="match status" value="1"/>
</dbReference>
<reference evidence="2 3" key="1">
    <citation type="journal article" date="2003" name="PLoS Biol.">
        <title>The genome sequence of Caenorhabditis briggsae: a platform for comparative genomics.</title>
        <authorList>
            <person name="Stein L.D."/>
            <person name="Bao Z."/>
            <person name="Blasiar D."/>
            <person name="Blumenthal T."/>
            <person name="Brent M.R."/>
            <person name="Chen N."/>
            <person name="Chinwalla A."/>
            <person name="Clarke L."/>
            <person name="Clee C."/>
            <person name="Coghlan A."/>
            <person name="Coulson A."/>
            <person name="D'Eustachio P."/>
            <person name="Fitch D.H."/>
            <person name="Fulton L.A."/>
            <person name="Fulton R.E."/>
            <person name="Griffiths-Jones S."/>
            <person name="Harris T.W."/>
            <person name="Hillier L.W."/>
            <person name="Kamath R."/>
            <person name="Kuwabara P.E."/>
            <person name="Mardis E.R."/>
            <person name="Marra M.A."/>
            <person name="Miner T.L."/>
            <person name="Minx P."/>
            <person name="Mullikin J.C."/>
            <person name="Plumb R.W."/>
            <person name="Rogers J."/>
            <person name="Schein J.E."/>
            <person name="Sohrmann M."/>
            <person name="Spieth J."/>
            <person name="Stajich J.E."/>
            <person name="Wei C."/>
            <person name="Willey D."/>
            <person name="Wilson R.K."/>
            <person name="Durbin R."/>
            <person name="Waterston R.H."/>
        </authorList>
    </citation>
    <scope>NUCLEOTIDE SEQUENCE [LARGE SCALE GENOMIC DNA]</scope>
    <source>
        <strain evidence="2 3">AF16</strain>
    </source>
</reference>
<dbReference type="InParanoid" id="B6IH09"/>
<evidence type="ECO:0000313" key="2">
    <source>
        <dbReference type="EMBL" id="CAR99189.1"/>
    </source>
</evidence>
<dbReference type="InterPro" id="IPR000477">
    <property type="entry name" value="RT_dom"/>
</dbReference>
<sequence>MSIDEMFDDLRGIILELIESFVPTETHRIHNIIYSKETKQLLKKKLLIWKKAGNSDEYKHVSALFKRSLVKSEEERIYKRLNSGSKNFFGFMKSKFKGNSDIPAIRYKSNENIIMSDEGKAEIFGDCFSEFFNIDKDILPATGNLISKFSSDVIFTPENIELLLYKLKGRNNTSPDSIPSIFLKRACTPLAIPLCIIFTESYRVGRIPKSWKEAIVMPLHKKGSRSDPLNYRPISLTSNICKIMEKLIRKHLVQYLSENNLLSEKQFGFLNQRSTISQLIAYQNKLVFNSLNGLDTHSVYIDFQRAFDTVPLNKLIHKLETFGISPKLRNWLHSFVTDRKF</sequence>
<evidence type="ECO:0000259" key="1">
    <source>
        <dbReference type="PROSITE" id="PS50878"/>
    </source>
</evidence>
<dbReference type="PANTHER" id="PTHR47510:SF3">
    <property type="entry name" value="ENDO_EXONUCLEASE_PHOSPHATASE DOMAIN-CONTAINING PROTEIN"/>
    <property type="match status" value="1"/>
</dbReference>
<gene>
    <name evidence="2" type="ORF">CBG27393</name>
    <name evidence="2" type="ORF">CBG_27393</name>
</gene>
<dbReference type="EMBL" id="HE600971">
    <property type="protein sequence ID" value="CAR99189.1"/>
    <property type="molecule type" value="Genomic_DNA"/>
</dbReference>
<protein>
    <submittedName>
        <fullName evidence="2">Protein CBG27393</fullName>
    </submittedName>
</protein>
<dbReference type="Proteomes" id="UP000008549">
    <property type="component" value="Unassembled WGS sequence"/>
</dbReference>
<feature type="domain" description="Reverse transcriptase" evidence="1">
    <location>
        <begin position="200"/>
        <end position="341"/>
    </location>
</feature>
<proteinExistence type="predicted"/>
<dbReference type="HOGENOM" id="CLU_000680_20_4_1"/>
<dbReference type="CTD" id="68918846"/>
<dbReference type="KEGG" id="cbr:CBG_27393"/>
<dbReference type="Pfam" id="PF00078">
    <property type="entry name" value="RVT_1"/>
    <property type="match status" value="1"/>
</dbReference>
<reference evidence="2 3" key="2">
    <citation type="journal article" date="2011" name="PLoS Genet.">
        <title>Caenorhabditis briggsae recombinant inbred line genotypes reveal inter-strain incompatibility and the evolution of recombination.</title>
        <authorList>
            <person name="Ross J.A."/>
            <person name="Koboldt D.C."/>
            <person name="Staisch J.E."/>
            <person name="Chamberlin H.M."/>
            <person name="Gupta B.P."/>
            <person name="Miller R.D."/>
            <person name="Baird S.E."/>
            <person name="Haag E.S."/>
        </authorList>
    </citation>
    <scope>NUCLEOTIDE SEQUENCE [LARGE SCALE GENOMIC DNA]</scope>
    <source>
        <strain evidence="2 3">AF16</strain>
    </source>
</reference>
<dbReference type="AlphaFoldDB" id="B6IH09"/>
<evidence type="ECO:0000313" key="3">
    <source>
        <dbReference type="Proteomes" id="UP000008549"/>
    </source>
</evidence>
<dbReference type="GeneID" id="68918846"/>